<keyword evidence="7 9" id="KW-0067">ATP-binding</keyword>
<evidence type="ECO:0000313" key="12">
    <source>
        <dbReference type="EMBL" id="SNB60455.1"/>
    </source>
</evidence>
<dbReference type="Gene3D" id="3.40.50.880">
    <property type="match status" value="1"/>
</dbReference>
<keyword evidence="3 9" id="KW-0436">Ligase</keyword>
<dbReference type="Pfam" id="PF00958">
    <property type="entry name" value="GMP_synt_C"/>
    <property type="match status" value="1"/>
</dbReference>
<gene>
    <name evidence="9" type="primary">guaA</name>
    <name evidence="12" type="ORF">SAMN02746019_00025320</name>
</gene>
<evidence type="ECO:0000256" key="8">
    <source>
        <dbReference type="ARBA" id="ARBA00022962"/>
    </source>
</evidence>
<comment type="subunit">
    <text evidence="9">Homodimer.</text>
</comment>
<dbReference type="PANTHER" id="PTHR11922">
    <property type="entry name" value="GMP SYNTHASE-RELATED"/>
    <property type="match status" value="1"/>
</dbReference>
<feature type="active site" description="Nucleophile" evidence="9">
    <location>
        <position position="86"/>
    </location>
</feature>
<dbReference type="Proteomes" id="UP000197025">
    <property type="component" value="Unassembled WGS sequence"/>
</dbReference>
<accession>A0A212QM77</accession>
<dbReference type="NCBIfam" id="NF000848">
    <property type="entry name" value="PRK00074.1"/>
    <property type="match status" value="1"/>
</dbReference>
<reference evidence="13" key="1">
    <citation type="submission" date="2017-06" db="EMBL/GenBank/DDBJ databases">
        <authorList>
            <person name="Varghese N."/>
            <person name="Submissions S."/>
        </authorList>
    </citation>
    <scope>NUCLEOTIDE SEQUENCE [LARGE SCALE GENOMIC DNA]</scope>
    <source>
        <strain evidence="13">JAD2</strain>
    </source>
</reference>
<dbReference type="CDD" id="cd01997">
    <property type="entry name" value="GMP_synthase_C"/>
    <property type="match status" value="1"/>
</dbReference>
<evidence type="ECO:0000256" key="6">
    <source>
        <dbReference type="ARBA" id="ARBA00022755"/>
    </source>
</evidence>
<comment type="pathway">
    <text evidence="2 9">Purine metabolism; GMP biosynthesis; GMP from XMP (L-Gln route): step 1/1.</text>
</comment>
<dbReference type="GO" id="GO:0005524">
    <property type="term" value="F:ATP binding"/>
    <property type="evidence" value="ECO:0007669"/>
    <property type="project" value="UniProtKB-UniRule"/>
</dbReference>
<dbReference type="EMBL" id="FYEK01000010">
    <property type="protein sequence ID" value="SNB60455.1"/>
    <property type="molecule type" value="Genomic_DNA"/>
</dbReference>
<dbReference type="PANTHER" id="PTHR11922:SF2">
    <property type="entry name" value="GMP SYNTHASE [GLUTAMINE-HYDROLYZING]"/>
    <property type="match status" value="1"/>
</dbReference>
<dbReference type="FunCoup" id="A0A212QM77">
    <property type="interactions" value="500"/>
</dbReference>
<dbReference type="NCBIfam" id="TIGR00884">
    <property type="entry name" value="guaA_Cterm"/>
    <property type="match status" value="1"/>
</dbReference>
<dbReference type="GO" id="GO:0005829">
    <property type="term" value="C:cytosol"/>
    <property type="evidence" value="ECO:0007669"/>
    <property type="project" value="TreeGrafter"/>
</dbReference>
<evidence type="ECO:0000256" key="9">
    <source>
        <dbReference type="HAMAP-Rule" id="MF_00344"/>
    </source>
</evidence>
<dbReference type="InParanoid" id="A0A212QM77"/>
<dbReference type="SUPFAM" id="SSF54810">
    <property type="entry name" value="GMP synthetase C-terminal dimerisation domain"/>
    <property type="match status" value="1"/>
</dbReference>
<evidence type="ECO:0000313" key="13">
    <source>
        <dbReference type="Proteomes" id="UP000197025"/>
    </source>
</evidence>
<dbReference type="RefSeq" id="WP_088570357.1">
    <property type="nucleotide sequence ID" value="NZ_FYEK01000010.1"/>
</dbReference>
<feature type="binding site" evidence="10">
    <location>
        <begin position="228"/>
        <end position="234"/>
    </location>
    <ligand>
        <name>ATP</name>
        <dbReference type="ChEBI" id="CHEBI:30616"/>
    </ligand>
</feature>
<dbReference type="InterPro" id="IPR025777">
    <property type="entry name" value="GMPS_ATP_PPase_dom"/>
</dbReference>
<evidence type="ECO:0000259" key="11">
    <source>
        <dbReference type="PROSITE" id="PS51553"/>
    </source>
</evidence>
<dbReference type="FunFam" id="3.30.300.10:FF:000002">
    <property type="entry name" value="GMP synthase [glutamine-hydrolyzing]"/>
    <property type="match status" value="1"/>
</dbReference>
<dbReference type="PRINTS" id="PR00099">
    <property type="entry name" value="CPSGATASE"/>
</dbReference>
<dbReference type="FunFam" id="3.40.50.880:FF:000001">
    <property type="entry name" value="GMP synthase [glutamine-hydrolyzing]"/>
    <property type="match status" value="1"/>
</dbReference>
<sequence length="517" mass="56503">MSSHPVHDAIAVLDFGSQYAQLIVRRIREIGVYAELFPWDADPAEVLALRPKGFVLSGGPASVYEPGAPSLPPYVLESGRPVLGICYGMQLLAHALGGRVAPAPAREYGRAEVEILEPEDPLWHGLPSPMTVWMSHGDRVEVLPPGFRAMARSPNAPFAAIGDPARRLYGVQFHPEVAHTPLGRELLRRFAVALCGGRPTWTPRAIAEEQIARIRERVGGERVLCAVSGGVDSTVTAVLVHRAVGAQLQCLFVDTGLLRKGEGEEVVAALRALGLPVAAVNAAEAFLEALRGVTDPEEKRVRIGHTFIAVFAEHARRLGPFRFLAQGTLYPDVIESRAPERRAAARIKTHHNVGGLPPDLSFELIEPLRYLFKDEVRALGAHLGIPEALLRRQPFPGPGLAVRCVGEVTWERLERLRAADAIVQEELARSGWAERAAQAFAVLLPVRSVGVMGDARTYEEVVVVRAVATEDFMTANWVPLPHELLDRIATRIVNEVPGVNRVLYDITNKPPATIEWE</sequence>
<feature type="active site" evidence="9">
    <location>
        <position position="176"/>
    </location>
</feature>
<evidence type="ECO:0000256" key="3">
    <source>
        <dbReference type="ARBA" id="ARBA00022598"/>
    </source>
</evidence>
<protein>
    <recommendedName>
        <fullName evidence="9">GMP synthase [glutamine-hydrolyzing]</fullName>
        <ecNumber evidence="9">6.3.5.2</ecNumber>
    </recommendedName>
    <alternativeName>
        <fullName evidence="9">GMP synthetase</fullName>
    </alternativeName>
    <alternativeName>
        <fullName evidence="9">Glutamine amidotransferase</fullName>
    </alternativeName>
</protein>
<dbReference type="SUPFAM" id="SSF52317">
    <property type="entry name" value="Class I glutamine amidotransferase-like"/>
    <property type="match status" value="1"/>
</dbReference>
<keyword evidence="6 9" id="KW-0658">Purine biosynthesis</keyword>
<dbReference type="Pfam" id="PF00117">
    <property type="entry name" value="GATase"/>
    <property type="match status" value="1"/>
</dbReference>
<dbReference type="InterPro" id="IPR001674">
    <property type="entry name" value="GMP_synth_C"/>
</dbReference>
<feature type="domain" description="GMPS ATP-PPase" evidence="11">
    <location>
        <begin position="201"/>
        <end position="392"/>
    </location>
</feature>
<dbReference type="InterPro" id="IPR029062">
    <property type="entry name" value="Class_I_gatase-like"/>
</dbReference>
<keyword evidence="8 9" id="KW-0315">Glutamine amidotransferase</keyword>
<evidence type="ECO:0000256" key="5">
    <source>
        <dbReference type="ARBA" id="ARBA00022749"/>
    </source>
</evidence>
<comment type="catalytic activity">
    <reaction evidence="9">
        <text>XMP + L-glutamine + ATP + H2O = GMP + L-glutamate + AMP + diphosphate + 2 H(+)</text>
        <dbReference type="Rhea" id="RHEA:11680"/>
        <dbReference type="ChEBI" id="CHEBI:15377"/>
        <dbReference type="ChEBI" id="CHEBI:15378"/>
        <dbReference type="ChEBI" id="CHEBI:29985"/>
        <dbReference type="ChEBI" id="CHEBI:30616"/>
        <dbReference type="ChEBI" id="CHEBI:33019"/>
        <dbReference type="ChEBI" id="CHEBI:57464"/>
        <dbReference type="ChEBI" id="CHEBI:58115"/>
        <dbReference type="ChEBI" id="CHEBI:58359"/>
        <dbReference type="ChEBI" id="CHEBI:456215"/>
        <dbReference type="EC" id="6.3.5.2"/>
    </reaction>
</comment>
<dbReference type="AlphaFoldDB" id="A0A212QM77"/>
<dbReference type="GO" id="GO:0003921">
    <property type="term" value="F:GMP synthase activity"/>
    <property type="evidence" value="ECO:0007669"/>
    <property type="project" value="InterPro"/>
</dbReference>
<dbReference type="InterPro" id="IPR014729">
    <property type="entry name" value="Rossmann-like_a/b/a_fold"/>
</dbReference>
<comment type="function">
    <text evidence="1 9">Catalyzes the synthesis of GMP from XMP.</text>
</comment>
<name>A0A212QM77_9CHLR</name>
<keyword evidence="5 9" id="KW-0332">GMP biosynthesis</keyword>
<dbReference type="NCBIfam" id="TIGR00888">
    <property type="entry name" value="guaA_Nterm"/>
    <property type="match status" value="1"/>
</dbReference>
<dbReference type="InterPro" id="IPR004739">
    <property type="entry name" value="GMP_synth_GATase"/>
</dbReference>
<keyword evidence="4 9" id="KW-0547">Nucleotide-binding</keyword>
<evidence type="ECO:0000256" key="4">
    <source>
        <dbReference type="ARBA" id="ARBA00022741"/>
    </source>
</evidence>
<dbReference type="InterPro" id="IPR022955">
    <property type="entry name" value="GMP_synthase"/>
</dbReference>
<evidence type="ECO:0000256" key="7">
    <source>
        <dbReference type="ARBA" id="ARBA00022840"/>
    </source>
</evidence>
<feature type="active site" evidence="9">
    <location>
        <position position="174"/>
    </location>
</feature>
<dbReference type="EC" id="6.3.5.2" evidence="9"/>
<dbReference type="PRINTS" id="PR00097">
    <property type="entry name" value="ANTSNTHASEII"/>
</dbReference>
<dbReference type="Gene3D" id="3.40.50.620">
    <property type="entry name" value="HUPs"/>
    <property type="match status" value="1"/>
</dbReference>
<dbReference type="PRINTS" id="PR00096">
    <property type="entry name" value="GATASE"/>
</dbReference>
<dbReference type="SUPFAM" id="SSF52402">
    <property type="entry name" value="Adenine nucleotide alpha hydrolases-like"/>
    <property type="match status" value="1"/>
</dbReference>
<evidence type="ECO:0000256" key="2">
    <source>
        <dbReference type="ARBA" id="ARBA00005153"/>
    </source>
</evidence>
<dbReference type="Gene3D" id="3.30.300.10">
    <property type="match status" value="1"/>
</dbReference>
<dbReference type="OrthoDB" id="9802219at2"/>
<dbReference type="CDD" id="cd01742">
    <property type="entry name" value="GATase1_GMP_Synthase"/>
    <property type="match status" value="1"/>
</dbReference>
<evidence type="ECO:0000256" key="10">
    <source>
        <dbReference type="PROSITE-ProRule" id="PRU00886"/>
    </source>
</evidence>
<dbReference type="InterPro" id="IPR017926">
    <property type="entry name" value="GATASE"/>
</dbReference>
<organism evidence="12 13">
    <name type="scientific">Thermoflexus hugenholtzii JAD2</name>
    <dbReference type="NCBI Taxonomy" id="877466"/>
    <lineage>
        <taxon>Bacteria</taxon>
        <taxon>Bacillati</taxon>
        <taxon>Chloroflexota</taxon>
        <taxon>Thermoflexia</taxon>
        <taxon>Thermoflexales</taxon>
        <taxon>Thermoflexaceae</taxon>
        <taxon>Thermoflexus</taxon>
    </lineage>
</organism>
<dbReference type="UniPathway" id="UPA00189">
    <property type="reaction ID" value="UER00296"/>
</dbReference>
<keyword evidence="13" id="KW-1185">Reference proteome</keyword>
<dbReference type="HAMAP" id="MF_00344">
    <property type="entry name" value="GMP_synthase"/>
    <property type="match status" value="1"/>
</dbReference>
<dbReference type="PROSITE" id="PS51273">
    <property type="entry name" value="GATASE_TYPE_1"/>
    <property type="match status" value="1"/>
</dbReference>
<evidence type="ECO:0000256" key="1">
    <source>
        <dbReference type="ARBA" id="ARBA00002332"/>
    </source>
</evidence>
<dbReference type="PROSITE" id="PS51553">
    <property type="entry name" value="GMPS_ATP_PPASE"/>
    <property type="match status" value="1"/>
</dbReference>
<proteinExistence type="inferred from homology"/>